<dbReference type="EMBL" id="PGTO01000032">
    <property type="protein sequence ID" value="RAU20157.1"/>
    <property type="molecule type" value="Genomic_DNA"/>
</dbReference>
<accession>A0A364NTE9</accession>
<evidence type="ECO:0000313" key="1">
    <source>
        <dbReference type="EMBL" id="RAU20157.1"/>
    </source>
</evidence>
<organism evidence="1 2">
    <name type="scientific">Paramagnetospirillum kuznetsovii</name>
    <dbReference type="NCBI Taxonomy" id="2053833"/>
    <lineage>
        <taxon>Bacteria</taxon>
        <taxon>Pseudomonadati</taxon>
        <taxon>Pseudomonadota</taxon>
        <taxon>Alphaproteobacteria</taxon>
        <taxon>Rhodospirillales</taxon>
        <taxon>Magnetospirillaceae</taxon>
        <taxon>Paramagnetospirillum</taxon>
    </lineage>
</organism>
<keyword evidence="2" id="KW-1185">Reference proteome</keyword>
<dbReference type="AlphaFoldDB" id="A0A364NTE9"/>
<protein>
    <submittedName>
        <fullName evidence="1">Uncharacterized protein</fullName>
    </submittedName>
</protein>
<reference evidence="1 2" key="1">
    <citation type="submission" date="2017-11" db="EMBL/GenBank/DDBJ databases">
        <title>Draft genome sequence of magnetotactic bacterium Magnetospirillum kuznetsovii LBB-42.</title>
        <authorList>
            <person name="Grouzdev D.S."/>
            <person name="Rysina M.S."/>
            <person name="Baslerov R.V."/>
            <person name="Koziaeva V."/>
        </authorList>
    </citation>
    <scope>NUCLEOTIDE SEQUENCE [LARGE SCALE GENOMIC DNA]</scope>
    <source>
        <strain evidence="1 2">LBB-42</strain>
    </source>
</reference>
<sequence>MVFARDRAEATIGRMVFDLLNIPVVSVDELPDDVRTDSITLRYKEEDCLIVGIPAVGEDHDLALSLINAGTNDPFIAGDVDFEMLLPSISEIKTITEARAWLTDTNKGLASKCKQANRVVLTGNSPLGRQQKQDAANIVELTRRLAEQHEQRKAEMIAEIERDMTAFIVRLENDPALANCDECGELIRRIEEYHPNAISHFQNTLASVRLRNTVHALGYSISSGDEYYHFIGDGKGVITRTKRDFASNNIMTFTPIAPAEFWLENFPKLDANGMPTAKIDPAKIGVALQKLCRAHEYWSERDQNERLRGRGTWIDTTIAGAEIAVTHYGSKLHITDTDGSLTETDLDGGHFGNRLGHYIYLAKGAMARPNVNSDITQAEADKLRSITLRLRWQDPVSAHLLAGFIMSAPICGALKWRTHLWIEGGAGSGKTWLLSNVLMPLMPTLLGAQSDSTAAGLRHALDSDAKPISFDEAEGETEKDKINIGNVVHLARAASSAGAASYKGTADGKGTSYSLYTMFVFASIGVTLNQGADASRIARLAIKPPPNINLDPDGNAAAQAKFVQLQKDIRALYTPDFTMRLQARRTRAVLRMDKNAALLADIIGSMSGTNRMGDTLSLMAGDIELKYGRELTREEIEAYLSDAGITAEYLADNHAVELDHVKLINIESQLMLETVTNIPGVKIDFPFRQCSLGQLMLDAMECGDGLTDKRVARYTLETVGFKILDSHDSRAKFDTARHPGHRYYIAMAANINTFGRLKELLKRSSNASQWENTAPAIIKSGFSNLLLDDKPRQQMFYGIPNQIPCFIFSPELFINKTATSSKLHEFANDDEAAA</sequence>
<name>A0A364NTE9_9PROT</name>
<proteinExistence type="predicted"/>
<gene>
    <name evidence="1" type="ORF">CU669_19910</name>
</gene>
<dbReference type="Proteomes" id="UP000251075">
    <property type="component" value="Unassembled WGS sequence"/>
</dbReference>
<comment type="caution">
    <text evidence="1">The sequence shown here is derived from an EMBL/GenBank/DDBJ whole genome shotgun (WGS) entry which is preliminary data.</text>
</comment>
<evidence type="ECO:0000313" key="2">
    <source>
        <dbReference type="Proteomes" id="UP000251075"/>
    </source>
</evidence>